<dbReference type="AlphaFoldDB" id="A0A4R1Y1N3"/>
<comment type="caution">
    <text evidence="1">The sequence shown here is derived from an EMBL/GenBank/DDBJ whole genome shotgun (WGS) entry which is preliminary data.</text>
</comment>
<proteinExistence type="predicted"/>
<keyword evidence="2" id="KW-1185">Reference proteome</keyword>
<evidence type="ECO:0000313" key="2">
    <source>
        <dbReference type="Proteomes" id="UP000294963"/>
    </source>
</evidence>
<accession>A0A4R1Y1N3</accession>
<dbReference type="Proteomes" id="UP000294963">
    <property type="component" value="Unassembled WGS sequence"/>
</dbReference>
<reference evidence="1 2" key="1">
    <citation type="submission" date="2019-03" db="EMBL/GenBank/DDBJ databases">
        <title>Genomic analyses of the natural microbiome of Caenorhabditis elegans.</title>
        <authorList>
            <person name="Samuel B."/>
        </authorList>
    </citation>
    <scope>NUCLEOTIDE SEQUENCE [LARGE SCALE GENOMIC DNA]</scope>
    <source>
        <strain evidence="1 2">JUb89</strain>
    </source>
</reference>
<name>A0A4R1Y1N3_ACICA</name>
<sequence>MHCHGLFSICFQASYLAVIRYHSSFKILKTSSLFATSKPLINSYNLAFLGQS</sequence>
<evidence type="ECO:0000313" key="1">
    <source>
        <dbReference type="EMBL" id="TCM71037.1"/>
    </source>
</evidence>
<gene>
    <name evidence="1" type="ORF">EC844_101318</name>
</gene>
<protein>
    <submittedName>
        <fullName evidence="1">Uncharacterized protein</fullName>
    </submittedName>
</protein>
<organism evidence="1 2">
    <name type="scientific">Acinetobacter calcoaceticus</name>
    <dbReference type="NCBI Taxonomy" id="471"/>
    <lineage>
        <taxon>Bacteria</taxon>
        <taxon>Pseudomonadati</taxon>
        <taxon>Pseudomonadota</taxon>
        <taxon>Gammaproteobacteria</taxon>
        <taxon>Moraxellales</taxon>
        <taxon>Moraxellaceae</taxon>
        <taxon>Acinetobacter</taxon>
        <taxon>Acinetobacter calcoaceticus/baumannii complex</taxon>
    </lineage>
</organism>
<dbReference type="EMBL" id="SLVJ01000001">
    <property type="protein sequence ID" value="TCM71037.1"/>
    <property type="molecule type" value="Genomic_DNA"/>
</dbReference>